<dbReference type="AlphaFoldDB" id="A0A1G9YHR5"/>
<dbReference type="EMBL" id="FNIA01000014">
    <property type="protein sequence ID" value="SDN08738.1"/>
    <property type="molecule type" value="Genomic_DNA"/>
</dbReference>
<proteinExistence type="predicted"/>
<dbReference type="Proteomes" id="UP000199370">
    <property type="component" value="Unassembled WGS sequence"/>
</dbReference>
<dbReference type="RefSeq" id="WP_089734518.1">
    <property type="nucleotide sequence ID" value="NZ_FNIA01000014.1"/>
</dbReference>
<dbReference type="Pfam" id="PF23928">
    <property type="entry name" value="DUF7266"/>
    <property type="match status" value="1"/>
</dbReference>
<dbReference type="OrthoDB" id="306663at2157"/>
<evidence type="ECO:0000313" key="2">
    <source>
        <dbReference type="Proteomes" id="UP000199370"/>
    </source>
</evidence>
<dbReference type="STRING" id="996166.SAMN05192554_11490"/>
<gene>
    <name evidence="1" type="ORF">SAMN05192554_11490</name>
</gene>
<accession>A0A1G9YHR5</accession>
<sequence>MGNVHPDRRGVSPVVGKALEISVVVLYIGLLSTTLYGGVVPDFRSAAGDELADRTLAGATQEVEDAVPPGTATAVDVRRRVELPRTIRGEPYHVRTDGRTLVLDHPDPNVAGETTLAVPAAVAQVEGSWSSTAEAFVVVEGTDAGLVVRLERGDAS</sequence>
<organism evidence="1 2">
    <name type="scientific">Haloarchaeobius iranensis</name>
    <dbReference type="NCBI Taxonomy" id="996166"/>
    <lineage>
        <taxon>Archaea</taxon>
        <taxon>Methanobacteriati</taxon>
        <taxon>Methanobacteriota</taxon>
        <taxon>Stenosarchaea group</taxon>
        <taxon>Halobacteria</taxon>
        <taxon>Halobacteriales</taxon>
        <taxon>Halorubellaceae</taxon>
        <taxon>Haloarchaeobius</taxon>
    </lineage>
</organism>
<dbReference type="InterPro" id="IPR055690">
    <property type="entry name" value="DUF7266"/>
</dbReference>
<name>A0A1G9YHR5_9EURY</name>
<evidence type="ECO:0000313" key="1">
    <source>
        <dbReference type="EMBL" id="SDN08738.1"/>
    </source>
</evidence>
<keyword evidence="2" id="KW-1185">Reference proteome</keyword>
<reference evidence="1 2" key="1">
    <citation type="submission" date="2016-10" db="EMBL/GenBank/DDBJ databases">
        <authorList>
            <person name="de Groot N.N."/>
        </authorList>
    </citation>
    <scope>NUCLEOTIDE SEQUENCE [LARGE SCALE GENOMIC DNA]</scope>
    <source>
        <strain evidence="2">EB21,IBRC-M 10013,KCTC 4048</strain>
    </source>
</reference>
<protein>
    <submittedName>
        <fullName evidence="1">Uncharacterized protein</fullName>
    </submittedName>
</protein>